<sequence length="92" mass="10835">MKQSQLKQIIKEEILKELSNDDMSLDYNIWVFIIVNSKKEILTKDGSFKRKPTPTDMEIFDGIMHVSKKFKELKSKGITDVFGYELNNKYDK</sequence>
<name>A0A6J5M7N9_9CAUD</name>
<evidence type="ECO:0000313" key="1">
    <source>
        <dbReference type="EMBL" id="CAB4142704.1"/>
    </source>
</evidence>
<protein>
    <submittedName>
        <fullName evidence="1">Uncharacterized protein</fullName>
    </submittedName>
</protein>
<accession>A0A6J5M7N9</accession>
<gene>
    <name evidence="1" type="ORF">UFOVP450_23</name>
</gene>
<organism evidence="1">
    <name type="scientific">uncultured Caudovirales phage</name>
    <dbReference type="NCBI Taxonomy" id="2100421"/>
    <lineage>
        <taxon>Viruses</taxon>
        <taxon>Duplodnaviria</taxon>
        <taxon>Heunggongvirae</taxon>
        <taxon>Uroviricota</taxon>
        <taxon>Caudoviricetes</taxon>
        <taxon>Peduoviridae</taxon>
        <taxon>Maltschvirus</taxon>
        <taxon>Maltschvirus maltsch</taxon>
    </lineage>
</organism>
<reference evidence="1" key="1">
    <citation type="submission" date="2020-04" db="EMBL/GenBank/DDBJ databases">
        <authorList>
            <person name="Chiriac C."/>
            <person name="Salcher M."/>
            <person name="Ghai R."/>
            <person name="Kavagutti S V."/>
        </authorList>
    </citation>
    <scope>NUCLEOTIDE SEQUENCE</scope>
</reference>
<proteinExistence type="predicted"/>
<dbReference type="EMBL" id="LR796421">
    <property type="protein sequence ID" value="CAB4142704.1"/>
    <property type="molecule type" value="Genomic_DNA"/>
</dbReference>